<comment type="caution">
    <text evidence="5">The sequence shown here is derived from an EMBL/GenBank/DDBJ whole genome shotgun (WGS) entry which is preliminary data.</text>
</comment>
<proteinExistence type="inferred from homology"/>
<keyword evidence="2" id="KW-0645">Protease</keyword>
<gene>
    <name evidence="5" type="ORF">Cgig2_020049</name>
</gene>
<dbReference type="InterPro" id="IPR038765">
    <property type="entry name" value="Papain-like_cys_pep_sf"/>
</dbReference>
<evidence type="ECO:0000259" key="4">
    <source>
        <dbReference type="Pfam" id="PF02902"/>
    </source>
</evidence>
<dbReference type="Pfam" id="PF02902">
    <property type="entry name" value="Peptidase_C48"/>
    <property type="match status" value="1"/>
</dbReference>
<organism evidence="5 6">
    <name type="scientific">Carnegiea gigantea</name>
    <dbReference type="NCBI Taxonomy" id="171969"/>
    <lineage>
        <taxon>Eukaryota</taxon>
        <taxon>Viridiplantae</taxon>
        <taxon>Streptophyta</taxon>
        <taxon>Embryophyta</taxon>
        <taxon>Tracheophyta</taxon>
        <taxon>Spermatophyta</taxon>
        <taxon>Magnoliopsida</taxon>
        <taxon>eudicotyledons</taxon>
        <taxon>Gunneridae</taxon>
        <taxon>Pentapetalae</taxon>
        <taxon>Caryophyllales</taxon>
        <taxon>Cactineae</taxon>
        <taxon>Cactaceae</taxon>
        <taxon>Cactoideae</taxon>
        <taxon>Echinocereeae</taxon>
        <taxon>Carnegiea</taxon>
    </lineage>
</organism>
<dbReference type="InterPro" id="IPR003653">
    <property type="entry name" value="Peptidase_C48_C"/>
</dbReference>
<sequence length="281" mass="31721">MKNSTHNLTKVQLFETVLEDKGASFACKGNCEQRSSLYQRINFIENPVVKVSSNIISLKRVVKENKDTLNMLNANINRLMKHVLDNETTKSNKHVTDTCATTYIDPPSSVGGLNFWHNGDKKVNVNKVYIPMNDRVVHWFLIVVDLQHRHVALLNSLPLNKSNDYRRELAKDLIQSYPLAVYHGTTNLHQTQIPQEPRLPVPQVSGVSLYPCYLLGQHLLLDHIRQVLALYASSSLLCDLVIVPSPFSVPLDSLAFLTYDLLDPHTWGRGLCLRAGLPQSC</sequence>
<evidence type="ECO:0000256" key="1">
    <source>
        <dbReference type="ARBA" id="ARBA00005234"/>
    </source>
</evidence>
<name>A0A9Q1JJA2_9CARY</name>
<dbReference type="EMBL" id="JAKOGI010002972">
    <property type="protein sequence ID" value="KAJ8421023.1"/>
    <property type="molecule type" value="Genomic_DNA"/>
</dbReference>
<dbReference type="AlphaFoldDB" id="A0A9Q1JJA2"/>
<dbReference type="Proteomes" id="UP001153076">
    <property type="component" value="Unassembled WGS sequence"/>
</dbReference>
<dbReference type="GO" id="GO:0008234">
    <property type="term" value="F:cysteine-type peptidase activity"/>
    <property type="evidence" value="ECO:0007669"/>
    <property type="project" value="InterPro"/>
</dbReference>
<accession>A0A9Q1JJA2</accession>
<feature type="domain" description="Ubiquitin-like protease family profile" evidence="4">
    <location>
        <begin position="86"/>
        <end position="169"/>
    </location>
</feature>
<evidence type="ECO:0000313" key="5">
    <source>
        <dbReference type="EMBL" id="KAJ8421023.1"/>
    </source>
</evidence>
<keyword evidence="6" id="KW-1185">Reference proteome</keyword>
<dbReference type="GO" id="GO:0006508">
    <property type="term" value="P:proteolysis"/>
    <property type="evidence" value="ECO:0007669"/>
    <property type="project" value="UniProtKB-KW"/>
</dbReference>
<evidence type="ECO:0000256" key="3">
    <source>
        <dbReference type="ARBA" id="ARBA00022801"/>
    </source>
</evidence>
<dbReference type="SUPFAM" id="SSF54001">
    <property type="entry name" value="Cysteine proteinases"/>
    <property type="match status" value="1"/>
</dbReference>
<evidence type="ECO:0000313" key="6">
    <source>
        <dbReference type="Proteomes" id="UP001153076"/>
    </source>
</evidence>
<evidence type="ECO:0000256" key="2">
    <source>
        <dbReference type="ARBA" id="ARBA00022670"/>
    </source>
</evidence>
<keyword evidence="3" id="KW-0378">Hydrolase</keyword>
<comment type="similarity">
    <text evidence="1">Belongs to the peptidase C48 family.</text>
</comment>
<dbReference type="OrthoDB" id="1434197at2759"/>
<reference evidence="5" key="1">
    <citation type="submission" date="2022-04" db="EMBL/GenBank/DDBJ databases">
        <title>Carnegiea gigantea Genome sequencing and assembly v2.</title>
        <authorList>
            <person name="Copetti D."/>
            <person name="Sanderson M.J."/>
            <person name="Burquez A."/>
            <person name="Wojciechowski M.F."/>
        </authorList>
    </citation>
    <scope>NUCLEOTIDE SEQUENCE</scope>
    <source>
        <strain evidence="5">SGP5-SGP5p</strain>
        <tissue evidence="5">Aerial part</tissue>
    </source>
</reference>
<protein>
    <recommendedName>
        <fullName evidence="4">Ubiquitin-like protease family profile domain-containing protein</fullName>
    </recommendedName>
</protein>
<dbReference type="Gene3D" id="3.40.395.10">
    <property type="entry name" value="Adenoviral Proteinase, Chain A"/>
    <property type="match status" value="1"/>
</dbReference>